<protein>
    <submittedName>
        <fullName evidence="1">Uncharacterized protein</fullName>
    </submittedName>
</protein>
<accession>A0A4C1TBW0</accession>
<evidence type="ECO:0000313" key="1">
    <source>
        <dbReference type="EMBL" id="GBP10897.1"/>
    </source>
</evidence>
<organism evidence="1 2">
    <name type="scientific">Eumeta variegata</name>
    <name type="common">Bagworm moth</name>
    <name type="synonym">Eumeta japonica</name>
    <dbReference type="NCBI Taxonomy" id="151549"/>
    <lineage>
        <taxon>Eukaryota</taxon>
        <taxon>Metazoa</taxon>
        <taxon>Ecdysozoa</taxon>
        <taxon>Arthropoda</taxon>
        <taxon>Hexapoda</taxon>
        <taxon>Insecta</taxon>
        <taxon>Pterygota</taxon>
        <taxon>Neoptera</taxon>
        <taxon>Endopterygota</taxon>
        <taxon>Lepidoptera</taxon>
        <taxon>Glossata</taxon>
        <taxon>Ditrysia</taxon>
        <taxon>Tineoidea</taxon>
        <taxon>Psychidae</taxon>
        <taxon>Oiketicinae</taxon>
        <taxon>Eumeta</taxon>
    </lineage>
</organism>
<dbReference type="EMBL" id="BGZK01004788">
    <property type="protein sequence ID" value="GBP10897.1"/>
    <property type="molecule type" value="Genomic_DNA"/>
</dbReference>
<comment type="caution">
    <text evidence="1">The sequence shown here is derived from an EMBL/GenBank/DDBJ whole genome shotgun (WGS) entry which is preliminary data.</text>
</comment>
<dbReference type="AlphaFoldDB" id="A0A4C1TBW0"/>
<proteinExistence type="predicted"/>
<gene>
    <name evidence="1" type="ORF">EVAR_71630_1</name>
</gene>
<sequence length="72" mass="8669">MRILFYPQCAEQELMRRARAMIEYAPLFEQKSQKKKERLCSAHFLTDYKSRTEMLRMIGENAEISRQKIPKT</sequence>
<reference evidence="1 2" key="1">
    <citation type="journal article" date="2019" name="Commun. Biol.">
        <title>The bagworm genome reveals a unique fibroin gene that provides high tensile strength.</title>
        <authorList>
            <person name="Kono N."/>
            <person name="Nakamura H."/>
            <person name="Ohtoshi R."/>
            <person name="Tomita M."/>
            <person name="Numata K."/>
            <person name="Arakawa K."/>
        </authorList>
    </citation>
    <scope>NUCLEOTIDE SEQUENCE [LARGE SCALE GENOMIC DNA]</scope>
</reference>
<evidence type="ECO:0000313" key="2">
    <source>
        <dbReference type="Proteomes" id="UP000299102"/>
    </source>
</evidence>
<keyword evidence="2" id="KW-1185">Reference proteome</keyword>
<dbReference type="Proteomes" id="UP000299102">
    <property type="component" value="Unassembled WGS sequence"/>
</dbReference>
<name>A0A4C1TBW0_EUMVA</name>